<evidence type="ECO:0000256" key="7">
    <source>
        <dbReference type="ARBA" id="ARBA00022824"/>
    </source>
</evidence>
<evidence type="ECO:0000256" key="2">
    <source>
        <dbReference type="ARBA" id="ARBA00004240"/>
    </source>
</evidence>
<feature type="transmembrane region" description="Helical" evidence="14">
    <location>
        <begin position="555"/>
        <end position="577"/>
    </location>
</feature>
<evidence type="ECO:0000313" key="18">
    <source>
        <dbReference type="Ensembl" id="ENSOKIP00005016664.1"/>
    </source>
</evidence>
<keyword evidence="4" id="KW-0479">Metal-binding</keyword>
<sequence length="674" mass="72808">MFASSLLLLLLKACTYVGCNPTIGDVVVDRYSIPILCPREVKSGDYVRYHYNVTFQDGKTFDSSYERGAASVGQTGQGRLIAGIDKGILGMCVNEKRKVTVPPHLAYGSLGAGDVVPPDSTLVFDLMLLDMWNKADLVVTETVSSPRDCKRSVKRTDFVRYHFNGTLLDGTPFDSSYNKGQTHDSLVGEGWLIKGMDEGILGMCVGETRNIIIPPFLAYGEKGSGKEIPSQATLVFNVLLADLHNPKDDITVENQVVPEVCARKSVAGDYMRYHYNGTFLNGVTFDTSYQRNNTYNTYIGMGYVISGMDKGLQGVCIGERRRVTLPPHMAYGEQGAGKDIPGSAVLVFDIHVIDFHNPKDSVEVHVTHKPEVCNLTSDVDDLIHYHYNCSLLDGTRLFSSSDYDNLQDTVLGADKVIDGLDEGLRGMCVGERRTVIIPPHLGHGEKGATGVPGSAVLHFELELMDLQKGVPEGYLFVWVEDAPLELFQAMDINQNGEVPIEEFGEFIMLHAVPLPRQVLWHRVALAAVQEAVGDAYVAGGGAAARLGHGRQQHPALPLAAVAVGLLAVLLVHVVAVLPAADHKHVLAQVADGSALDAGDLRRQALQDVVRDASTDLLLCGLVLHGIALGAAGGSVVEVGGRHRHLEHTVVVNERQGVHLLPLVALGVVACGHSL</sequence>
<keyword evidence="9 13" id="KW-0697">Rotamase</keyword>
<dbReference type="EC" id="5.2.1.8" evidence="3 13"/>
<dbReference type="GO" id="GO:0003755">
    <property type="term" value="F:peptidyl-prolyl cis-trans isomerase activity"/>
    <property type="evidence" value="ECO:0007669"/>
    <property type="project" value="UniProtKB-KW"/>
</dbReference>
<keyword evidence="14" id="KW-0812">Transmembrane</keyword>
<feature type="domain" description="PPIase FKBP-type" evidence="16">
    <location>
        <begin position="44"/>
        <end position="132"/>
    </location>
</feature>
<evidence type="ECO:0000256" key="6">
    <source>
        <dbReference type="ARBA" id="ARBA00022737"/>
    </source>
</evidence>
<evidence type="ECO:0000256" key="13">
    <source>
        <dbReference type="PROSITE-ProRule" id="PRU00277"/>
    </source>
</evidence>
<evidence type="ECO:0000256" key="9">
    <source>
        <dbReference type="ARBA" id="ARBA00023110"/>
    </source>
</evidence>
<keyword evidence="5 15" id="KW-0732">Signal</keyword>
<evidence type="ECO:0000259" key="17">
    <source>
        <dbReference type="PROSITE" id="PS50222"/>
    </source>
</evidence>
<evidence type="ECO:0000256" key="8">
    <source>
        <dbReference type="ARBA" id="ARBA00022837"/>
    </source>
</evidence>
<reference evidence="18" key="2">
    <citation type="submission" date="2025-09" db="UniProtKB">
        <authorList>
            <consortium name="Ensembl"/>
        </authorList>
    </citation>
    <scope>IDENTIFICATION</scope>
</reference>
<dbReference type="FunFam" id="3.10.50.40:FF:000002">
    <property type="entry name" value="Peptidylprolyl isomerase"/>
    <property type="match status" value="4"/>
</dbReference>
<dbReference type="PROSITE" id="PS50059">
    <property type="entry name" value="FKBP_PPIASE"/>
    <property type="match status" value="4"/>
</dbReference>
<dbReference type="InterPro" id="IPR046357">
    <property type="entry name" value="PPIase_dom_sf"/>
</dbReference>
<dbReference type="Pfam" id="PF00254">
    <property type="entry name" value="FKBP_C"/>
    <property type="match status" value="4"/>
</dbReference>
<comment type="catalytic activity">
    <reaction evidence="1 13">
        <text>[protein]-peptidylproline (omega=180) = [protein]-peptidylproline (omega=0)</text>
        <dbReference type="Rhea" id="RHEA:16237"/>
        <dbReference type="Rhea" id="RHEA-COMP:10747"/>
        <dbReference type="Rhea" id="RHEA-COMP:10748"/>
        <dbReference type="ChEBI" id="CHEBI:83833"/>
        <dbReference type="ChEBI" id="CHEBI:83834"/>
        <dbReference type="EC" id="5.2.1.8"/>
    </reaction>
</comment>
<keyword evidence="14" id="KW-0472">Membrane</keyword>
<feature type="domain" description="EF-hand" evidence="17">
    <location>
        <begin position="478"/>
        <end position="513"/>
    </location>
</feature>
<dbReference type="Gene3D" id="3.10.50.40">
    <property type="match status" value="4"/>
</dbReference>
<name>A0A8C7D8W7_ONCKI</name>
<dbReference type="PROSITE" id="PS50222">
    <property type="entry name" value="EF_HAND_2"/>
    <property type="match status" value="1"/>
</dbReference>
<keyword evidence="7" id="KW-0256">Endoplasmic reticulum</keyword>
<dbReference type="Ensembl" id="ENSOKIT00005017747.1">
    <property type="protein sequence ID" value="ENSOKIP00005016664.1"/>
    <property type="gene ID" value="ENSOKIG00005007167.1"/>
</dbReference>
<dbReference type="InterPro" id="IPR002048">
    <property type="entry name" value="EF_hand_dom"/>
</dbReference>
<dbReference type="GO" id="GO:0005509">
    <property type="term" value="F:calcium ion binding"/>
    <property type="evidence" value="ECO:0007669"/>
    <property type="project" value="InterPro"/>
</dbReference>
<dbReference type="InterPro" id="IPR051989">
    <property type="entry name" value="FKBP-like_isomerase"/>
</dbReference>
<feature type="signal peptide" evidence="15">
    <location>
        <begin position="1"/>
        <end position="19"/>
    </location>
</feature>
<gene>
    <name evidence="18" type="primary">FKBP10</name>
    <name evidence="18" type="synonym">fkbp10b</name>
</gene>
<accession>A0A8C7D8W7</accession>
<dbReference type="GO" id="GO:0005783">
    <property type="term" value="C:endoplasmic reticulum"/>
    <property type="evidence" value="ECO:0007669"/>
    <property type="project" value="UniProtKB-SubCell"/>
</dbReference>
<evidence type="ECO:0000256" key="14">
    <source>
        <dbReference type="SAM" id="Phobius"/>
    </source>
</evidence>
<dbReference type="AlphaFoldDB" id="A0A8C7D8W7"/>
<evidence type="ECO:0000259" key="16">
    <source>
        <dbReference type="PROSITE" id="PS50059"/>
    </source>
</evidence>
<reference evidence="18" key="1">
    <citation type="submission" date="2025-08" db="UniProtKB">
        <authorList>
            <consortium name="Ensembl"/>
        </authorList>
    </citation>
    <scope>IDENTIFICATION</scope>
</reference>
<keyword evidence="6" id="KW-0677">Repeat</keyword>
<keyword evidence="14" id="KW-1133">Transmembrane helix</keyword>
<evidence type="ECO:0000256" key="10">
    <source>
        <dbReference type="ARBA" id="ARBA00023180"/>
    </source>
</evidence>
<dbReference type="SUPFAM" id="SSF54534">
    <property type="entry name" value="FKBP-like"/>
    <property type="match status" value="4"/>
</dbReference>
<comment type="function">
    <text evidence="12">PPIases accelerate the folding of proteins during protein synthesis.</text>
</comment>
<evidence type="ECO:0000256" key="4">
    <source>
        <dbReference type="ARBA" id="ARBA00022723"/>
    </source>
</evidence>
<dbReference type="Proteomes" id="UP000694557">
    <property type="component" value="Unassembled WGS sequence"/>
</dbReference>
<evidence type="ECO:0000256" key="3">
    <source>
        <dbReference type="ARBA" id="ARBA00013194"/>
    </source>
</evidence>
<feature type="domain" description="PPIase FKBP-type" evidence="16">
    <location>
        <begin position="380"/>
        <end position="467"/>
    </location>
</feature>
<feature type="domain" description="PPIase FKBP-type" evidence="16">
    <location>
        <begin position="156"/>
        <end position="244"/>
    </location>
</feature>
<keyword evidence="11 13" id="KW-0413">Isomerase</keyword>
<dbReference type="PANTHER" id="PTHR46046:SF3">
    <property type="entry name" value="PEPTIDYL-PROLYL CIS-TRANS ISOMERASE FKBP10"/>
    <property type="match status" value="1"/>
</dbReference>
<dbReference type="GeneTree" id="ENSGT00940000156331"/>
<evidence type="ECO:0000256" key="15">
    <source>
        <dbReference type="SAM" id="SignalP"/>
    </source>
</evidence>
<proteinExistence type="predicted"/>
<evidence type="ECO:0000256" key="1">
    <source>
        <dbReference type="ARBA" id="ARBA00000971"/>
    </source>
</evidence>
<comment type="subcellular location">
    <subcellularLocation>
        <location evidence="2">Endoplasmic reticulum</location>
    </subcellularLocation>
</comment>
<keyword evidence="8" id="KW-0106">Calcium</keyword>
<dbReference type="PANTHER" id="PTHR46046">
    <property type="entry name" value="PEPTIDYLPROLYL ISOMERASE"/>
    <property type="match status" value="1"/>
</dbReference>
<feature type="chain" id="PRO_5034941345" description="peptidylprolyl isomerase" evidence="15">
    <location>
        <begin position="20"/>
        <end position="674"/>
    </location>
</feature>
<dbReference type="InterPro" id="IPR001179">
    <property type="entry name" value="PPIase_FKBP_dom"/>
</dbReference>
<keyword evidence="19" id="KW-1185">Reference proteome</keyword>
<evidence type="ECO:0000313" key="19">
    <source>
        <dbReference type="Proteomes" id="UP000694557"/>
    </source>
</evidence>
<evidence type="ECO:0000256" key="5">
    <source>
        <dbReference type="ARBA" id="ARBA00022729"/>
    </source>
</evidence>
<evidence type="ECO:0000256" key="12">
    <source>
        <dbReference type="ARBA" id="ARBA00055986"/>
    </source>
</evidence>
<keyword evidence="10" id="KW-0325">Glycoprotein</keyword>
<protein>
    <recommendedName>
        <fullName evidence="3 13">peptidylprolyl isomerase</fullName>
        <ecNumber evidence="3 13">5.2.1.8</ecNumber>
    </recommendedName>
</protein>
<feature type="domain" description="PPIase FKBP-type" evidence="16">
    <location>
        <begin position="268"/>
        <end position="356"/>
    </location>
</feature>
<organism evidence="18 19">
    <name type="scientific">Oncorhynchus kisutch</name>
    <name type="common">Coho salmon</name>
    <name type="synonym">Salmo kisutch</name>
    <dbReference type="NCBI Taxonomy" id="8019"/>
    <lineage>
        <taxon>Eukaryota</taxon>
        <taxon>Metazoa</taxon>
        <taxon>Chordata</taxon>
        <taxon>Craniata</taxon>
        <taxon>Vertebrata</taxon>
        <taxon>Euteleostomi</taxon>
        <taxon>Actinopterygii</taxon>
        <taxon>Neopterygii</taxon>
        <taxon>Teleostei</taxon>
        <taxon>Protacanthopterygii</taxon>
        <taxon>Salmoniformes</taxon>
        <taxon>Salmonidae</taxon>
        <taxon>Salmoninae</taxon>
        <taxon>Oncorhynchus</taxon>
    </lineage>
</organism>
<evidence type="ECO:0000256" key="11">
    <source>
        <dbReference type="ARBA" id="ARBA00023235"/>
    </source>
</evidence>